<evidence type="ECO:0008006" key="5">
    <source>
        <dbReference type="Google" id="ProtNLM"/>
    </source>
</evidence>
<evidence type="ECO:0000259" key="1">
    <source>
        <dbReference type="PROSITE" id="PS50883"/>
    </source>
</evidence>
<dbReference type="Proteomes" id="UP000254266">
    <property type="component" value="Unassembled WGS sequence"/>
</dbReference>
<feature type="domain" description="HDOD" evidence="2">
    <location>
        <begin position="199"/>
        <end position="385"/>
    </location>
</feature>
<dbReference type="EMBL" id="QFXC01000008">
    <property type="protein sequence ID" value="RDH83899.1"/>
    <property type="molecule type" value="Genomic_DNA"/>
</dbReference>
<dbReference type="Gene3D" id="1.10.3210.10">
    <property type="entry name" value="Hypothetical protein af1432"/>
    <property type="match status" value="1"/>
</dbReference>
<dbReference type="Gene3D" id="3.20.20.450">
    <property type="entry name" value="EAL domain"/>
    <property type="match status" value="1"/>
</dbReference>
<dbReference type="PIRSF" id="PIRSF003180">
    <property type="entry name" value="DiGMPpdiest_YuxH"/>
    <property type="match status" value="1"/>
</dbReference>
<dbReference type="InterPro" id="IPR052340">
    <property type="entry name" value="RNase_Y/CdgJ"/>
</dbReference>
<sequence>MDHLFIARQPIYNRDQGVMAYELLYRNNDINMANFSDGDQASCETILNTFMHIGIDNIAGSALAFINLPREFIINEELTPMFNEQAVLEVLEDIKPDKDVIEGIKRLKAEGYRIALDDFIFQEELIPFIELADFIKIDIHALNKDQIKQQLLLLKPYPVQFIAEKIETHEMYRFCYELDFDFFQGYFFSYPEMLKKRSLPSNKLVILNLIQKLQNPDIDSDELEKILIQDITLSYKLLRYINSASFGLRTEVNSIKDAIVLLGISKLKNWISLIMMSKIIDSKPTEVIVTGMIRGKMCELLAEKYHPDIKHQMFVIGLFSVLDALMDQPMIDLLDTVILSTEIKLALLDHKGPQGEIYNYVLQYEKSNWNELNNSDINSEQFIQSYLTAVHWADENMLSLLKN</sequence>
<feature type="domain" description="EAL" evidence="1">
    <location>
        <begin position="1"/>
        <end position="205"/>
    </location>
</feature>
<dbReference type="PROSITE" id="PS50883">
    <property type="entry name" value="EAL"/>
    <property type="match status" value="1"/>
</dbReference>
<name>A0A370DG58_9GAMM</name>
<evidence type="ECO:0000313" key="3">
    <source>
        <dbReference type="EMBL" id="RDH83899.1"/>
    </source>
</evidence>
<comment type="caution">
    <text evidence="3">The sequence shown here is derived from an EMBL/GenBank/DDBJ whole genome shotgun (WGS) entry which is preliminary data.</text>
</comment>
<dbReference type="SUPFAM" id="SSF141868">
    <property type="entry name" value="EAL domain-like"/>
    <property type="match status" value="1"/>
</dbReference>
<proteinExistence type="predicted"/>
<gene>
    <name evidence="3" type="ORF">DIZ80_07115</name>
</gene>
<reference evidence="3 4" key="1">
    <citation type="journal article" date="2018" name="ISME J.">
        <title>Endosymbiont genomes yield clues of tubeworm success.</title>
        <authorList>
            <person name="Li Y."/>
            <person name="Liles M.R."/>
            <person name="Halanych K.M."/>
        </authorList>
    </citation>
    <scope>NUCLEOTIDE SEQUENCE [LARGE SCALE GENOMIC DNA]</scope>
    <source>
        <strain evidence="3">A1464</strain>
    </source>
</reference>
<dbReference type="Pfam" id="PF08668">
    <property type="entry name" value="HDOD"/>
    <property type="match status" value="1"/>
</dbReference>
<evidence type="ECO:0000259" key="2">
    <source>
        <dbReference type="PROSITE" id="PS51833"/>
    </source>
</evidence>
<organism evidence="3 4">
    <name type="scientific">endosymbiont of Galathealinum brachiosum</name>
    <dbReference type="NCBI Taxonomy" id="2200906"/>
    <lineage>
        <taxon>Bacteria</taxon>
        <taxon>Pseudomonadati</taxon>
        <taxon>Pseudomonadota</taxon>
        <taxon>Gammaproteobacteria</taxon>
        <taxon>sulfur-oxidizing symbionts</taxon>
    </lineage>
</organism>
<dbReference type="InterPro" id="IPR035919">
    <property type="entry name" value="EAL_sf"/>
</dbReference>
<dbReference type="InterPro" id="IPR001633">
    <property type="entry name" value="EAL_dom"/>
</dbReference>
<dbReference type="PANTHER" id="PTHR33525">
    <property type="match status" value="1"/>
</dbReference>
<dbReference type="SMART" id="SM00052">
    <property type="entry name" value="EAL"/>
    <property type="match status" value="1"/>
</dbReference>
<dbReference type="SUPFAM" id="SSF109604">
    <property type="entry name" value="HD-domain/PDEase-like"/>
    <property type="match status" value="1"/>
</dbReference>
<dbReference type="Pfam" id="PF00563">
    <property type="entry name" value="EAL"/>
    <property type="match status" value="1"/>
</dbReference>
<dbReference type="PROSITE" id="PS51833">
    <property type="entry name" value="HDOD"/>
    <property type="match status" value="1"/>
</dbReference>
<accession>A0A370DG58</accession>
<dbReference type="AlphaFoldDB" id="A0A370DG58"/>
<dbReference type="PANTHER" id="PTHR33525:SF4">
    <property type="entry name" value="CYCLIC DI-GMP PHOSPHODIESTERASE CDGJ"/>
    <property type="match status" value="1"/>
</dbReference>
<dbReference type="InterPro" id="IPR014408">
    <property type="entry name" value="dGMP_Pdiesterase_EAL/HD-GYP"/>
</dbReference>
<keyword evidence="4" id="KW-1185">Reference proteome</keyword>
<protein>
    <recommendedName>
        <fullName evidence="5">HDOD domain-containing protein</fullName>
    </recommendedName>
</protein>
<dbReference type="InterPro" id="IPR013976">
    <property type="entry name" value="HDOD"/>
</dbReference>
<evidence type="ECO:0000313" key="4">
    <source>
        <dbReference type="Proteomes" id="UP000254266"/>
    </source>
</evidence>